<dbReference type="Gene3D" id="4.10.280.10">
    <property type="entry name" value="Helix-loop-helix DNA-binding domain"/>
    <property type="match status" value="1"/>
</dbReference>
<dbReference type="PANTHER" id="PTHR47336:SF2">
    <property type="entry name" value="TRANSCRIPTION FACTOR HMS1-RELATED"/>
    <property type="match status" value="1"/>
</dbReference>
<dbReference type="CDD" id="cd11395">
    <property type="entry name" value="bHLHzip_SREBP_like"/>
    <property type="match status" value="1"/>
</dbReference>
<dbReference type="Pfam" id="PF00010">
    <property type="entry name" value="HLH"/>
    <property type="match status" value="1"/>
</dbReference>
<organism evidence="3 4">
    <name type="scientific">Didymella glomerata</name>
    <dbReference type="NCBI Taxonomy" id="749621"/>
    <lineage>
        <taxon>Eukaryota</taxon>
        <taxon>Fungi</taxon>
        <taxon>Dikarya</taxon>
        <taxon>Ascomycota</taxon>
        <taxon>Pezizomycotina</taxon>
        <taxon>Dothideomycetes</taxon>
        <taxon>Pleosporomycetidae</taxon>
        <taxon>Pleosporales</taxon>
        <taxon>Pleosporineae</taxon>
        <taxon>Didymellaceae</taxon>
        <taxon>Didymella</taxon>
    </lineage>
</organism>
<dbReference type="Proteomes" id="UP001140562">
    <property type="component" value="Unassembled WGS sequence"/>
</dbReference>
<feature type="compositionally biased region" description="Basic and acidic residues" evidence="1">
    <location>
        <begin position="234"/>
        <end position="251"/>
    </location>
</feature>
<dbReference type="InterPro" id="IPR036638">
    <property type="entry name" value="HLH_DNA-bd_sf"/>
</dbReference>
<evidence type="ECO:0000259" key="2">
    <source>
        <dbReference type="PROSITE" id="PS50888"/>
    </source>
</evidence>
<dbReference type="AlphaFoldDB" id="A0A9W8WZC9"/>
<feature type="domain" description="BHLH" evidence="2">
    <location>
        <begin position="162"/>
        <end position="222"/>
    </location>
</feature>
<protein>
    <recommendedName>
        <fullName evidence="2">BHLH domain-containing protein</fullName>
    </recommendedName>
</protein>
<keyword evidence="4" id="KW-1185">Reference proteome</keyword>
<dbReference type="InterPro" id="IPR052099">
    <property type="entry name" value="Regulatory_TF_Diverse"/>
</dbReference>
<dbReference type="PROSITE" id="PS50888">
    <property type="entry name" value="BHLH"/>
    <property type="match status" value="1"/>
</dbReference>
<dbReference type="SUPFAM" id="SSF47459">
    <property type="entry name" value="HLH, helix-loop-helix DNA-binding domain"/>
    <property type="match status" value="1"/>
</dbReference>
<feature type="region of interest" description="Disordered" evidence="1">
    <location>
        <begin position="88"/>
        <end position="159"/>
    </location>
</feature>
<gene>
    <name evidence="3" type="ORF">N0V87_004908</name>
</gene>
<evidence type="ECO:0000313" key="3">
    <source>
        <dbReference type="EMBL" id="KAJ4337055.1"/>
    </source>
</evidence>
<accession>A0A9W8WZC9</accession>
<dbReference type="OrthoDB" id="2133190at2759"/>
<evidence type="ECO:0000256" key="1">
    <source>
        <dbReference type="SAM" id="MobiDB-lite"/>
    </source>
</evidence>
<sequence length="269" mass="29142">SYSAETALDAAFDDGLYSAYVNRPYVADAWATQLCEAPPSLFDPFFDASVARYDLPSDTLPRSSEASAHVFAAAAGVGVSALQIPPPAGASLPRASSMPSPGSDGSSNSPSCSTGLESPPHVSTNAEYADTTPKRRKKKRGRPKLDPIARGVSGASAEDQCTARIPHNKVERKYREGLNTELERLRRAVPTMLQSHNGSGIGQPKPSKSMVIAAAIKHIEMVTQQRDMLQNENDEIREYREETGEIRKTQSDLKGGWWSKKRRAGPDSE</sequence>
<dbReference type="PANTHER" id="PTHR47336">
    <property type="entry name" value="TRANSCRIPTION FACTOR HMS1-RELATED"/>
    <property type="match status" value="1"/>
</dbReference>
<dbReference type="InterPro" id="IPR011598">
    <property type="entry name" value="bHLH_dom"/>
</dbReference>
<dbReference type="GO" id="GO:0046983">
    <property type="term" value="F:protein dimerization activity"/>
    <property type="evidence" value="ECO:0007669"/>
    <property type="project" value="InterPro"/>
</dbReference>
<proteinExistence type="predicted"/>
<name>A0A9W8WZC9_9PLEO</name>
<dbReference type="SMART" id="SM00353">
    <property type="entry name" value="HLH"/>
    <property type="match status" value="1"/>
</dbReference>
<feature type="compositionally biased region" description="Low complexity" evidence="1">
    <location>
        <begin position="96"/>
        <end position="115"/>
    </location>
</feature>
<reference evidence="3" key="1">
    <citation type="submission" date="2022-10" db="EMBL/GenBank/DDBJ databases">
        <title>Tapping the CABI collections for fungal endophytes: first genome assemblies for Collariella, Neodidymelliopsis, Ascochyta clinopodiicola, Didymella pomorum, Didymosphaeria variabile, Neocosmospora piperis and Neocucurbitaria cava.</title>
        <authorList>
            <person name="Hill R."/>
        </authorList>
    </citation>
    <scope>NUCLEOTIDE SEQUENCE</scope>
    <source>
        <strain evidence="3">IMI 360193</strain>
    </source>
</reference>
<feature type="region of interest" description="Disordered" evidence="1">
    <location>
        <begin position="233"/>
        <end position="269"/>
    </location>
</feature>
<evidence type="ECO:0000313" key="4">
    <source>
        <dbReference type="Proteomes" id="UP001140562"/>
    </source>
</evidence>
<feature type="non-terminal residue" evidence="3">
    <location>
        <position position="1"/>
    </location>
</feature>
<comment type="caution">
    <text evidence="3">The sequence shown here is derived from an EMBL/GenBank/DDBJ whole genome shotgun (WGS) entry which is preliminary data.</text>
</comment>
<dbReference type="EMBL" id="JAPEUV010000042">
    <property type="protein sequence ID" value="KAJ4337055.1"/>
    <property type="molecule type" value="Genomic_DNA"/>
</dbReference>